<feature type="domain" description="EamA" evidence="7">
    <location>
        <begin position="20"/>
        <end position="146"/>
    </location>
</feature>
<evidence type="ECO:0000256" key="2">
    <source>
        <dbReference type="ARBA" id="ARBA00022475"/>
    </source>
</evidence>
<dbReference type="Pfam" id="PF00892">
    <property type="entry name" value="EamA"/>
    <property type="match status" value="2"/>
</dbReference>
<evidence type="ECO:0000256" key="5">
    <source>
        <dbReference type="ARBA" id="ARBA00023136"/>
    </source>
</evidence>
<evidence type="ECO:0000256" key="6">
    <source>
        <dbReference type="SAM" id="Phobius"/>
    </source>
</evidence>
<organism evidence="8 9">
    <name type="scientific">Rhodoferax aquaticus</name>
    <dbReference type="NCBI Taxonomy" id="2527691"/>
    <lineage>
        <taxon>Bacteria</taxon>
        <taxon>Pseudomonadati</taxon>
        <taxon>Pseudomonadota</taxon>
        <taxon>Betaproteobacteria</taxon>
        <taxon>Burkholderiales</taxon>
        <taxon>Comamonadaceae</taxon>
        <taxon>Rhodoferax</taxon>
    </lineage>
</organism>
<protein>
    <submittedName>
        <fullName evidence="8">DMT family transporter</fullName>
    </submittedName>
</protein>
<feature type="transmembrane region" description="Helical" evidence="6">
    <location>
        <begin position="103"/>
        <end position="124"/>
    </location>
</feature>
<feature type="transmembrane region" description="Helical" evidence="6">
    <location>
        <begin position="195"/>
        <end position="215"/>
    </location>
</feature>
<dbReference type="PANTHER" id="PTHR32322:SF18">
    <property type="entry name" value="S-ADENOSYLMETHIONINE_S-ADENOSYLHOMOCYSTEINE TRANSPORTER"/>
    <property type="match status" value="1"/>
</dbReference>
<feature type="domain" description="EamA" evidence="7">
    <location>
        <begin position="170"/>
        <end position="302"/>
    </location>
</feature>
<evidence type="ECO:0000256" key="4">
    <source>
        <dbReference type="ARBA" id="ARBA00022989"/>
    </source>
</evidence>
<dbReference type="InterPro" id="IPR050638">
    <property type="entry name" value="AA-Vitamin_Transporters"/>
</dbReference>
<evidence type="ECO:0000256" key="3">
    <source>
        <dbReference type="ARBA" id="ARBA00022692"/>
    </source>
</evidence>
<feature type="transmembrane region" description="Helical" evidence="6">
    <location>
        <begin position="262"/>
        <end position="283"/>
    </location>
</feature>
<sequence>MALLKSGAGSPVVAYVQLGLAMAIVGSSVVAGKLVAASMPVMLASAMRFAIAAPILIAMLLWREGRITWPNRADCLTLFLQALTGVFLFSVFLLFGLKTSGALEAGLITGTLPAVTAVMAVVLLRERPHRWQWLGIGFAVLGAALLHVHEATHVTGGQRGGGGAAANAQGMVLVLGAVVCEGLFVVLGKRTHGRVSALTIATAMSVLGFLMFLPFAAVEAMHFPLASLRWQDVAAVLYFGVVVSVGAFWLFYAGLSQTSAATAGAFMAFLPLSAVVLSAVVLGETLTPKHLAAGAFVLLGIGCAAWPKNQSTAARTEGRRLA</sequence>
<feature type="transmembrane region" description="Helical" evidence="6">
    <location>
        <begin position="131"/>
        <end position="148"/>
    </location>
</feature>
<evidence type="ECO:0000313" key="9">
    <source>
        <dbReference type="Proteomes" id="UP000317365"/>
    </source>
</evidence>
<evidence type="ECO:0000256" key="1">
    <source>
        <dbReference type="ARBA" id="ARBA00004651"/>
    </source>
</evidence>
<keyword evidence="3 6" id="KW-0812">Transmembrane</keyword>
<keyword evidence="9" id="KW-1185">Reference proteome</keyword>
<dbReference type="AlphaFoldDB" id="A0A515EQ08"/>
<feature type="transmembrane region" description="Helical" evidence="6">
    <location>
        <begin position="235"/>
        <end position="255"/>
    </location>
</feature>
<dbReference type="KEGG" id="rhg:EXZ61_11315"/>
<dbReference type="InterPro" id="IPR037185">
    <property type="entry name" value="EmrE-like"/>
</dbReference>
<proteinExistence type="predicted"/>
<feature type="transmembrane region" description="Helical" evidence="6">
    <location>
        <begin position="168"/>
        <end position="188"/>
    </location>
</feature>
<gene>
    <name evidence="8" type="ORF">EXZ61_11315</name>
</gene>
<comment type="subcellular location">
    <subcellularLocation>
        <location evidence="1">Cell membrane</location>
        <topology evidence="1">Multi-pass membrane protein</topology>
    </subcellularLocation>
</comment>
<dbReference type="SUPFAM" id="SSF103481">
    <property type="entry name" value="Multidrug resistance efflux transporter EmrE"/>
    <property type="match status" value="2"/>
</dbReference>
<dbReference type="RefSeq" id="WP_142811870.1">
    <property type="nucleotide sequence ID" value="NZ_CP036282.1"/>
</dbReference>
<dbReference type="EMBL" id="CP036282">
    <property type="protein sequence ID" value="QDL54710.1"/>
    <property type="molecule type" value="Genomic_DNA"/>
</dbReference>
<reference evidence="9" key="2">
    <citation type="journal article" date="2020" name="Int. J. Syst. Evol. Microbiol.">
        <title>Genomic insights into a novel species Rhodoferax aquaticus sp. nov., isolated from freshwater.</title>
        <authorList>
            <person name="Li T."/>
            <person name="Zhuo Y."/>
            <person name="Jin C.Z."/>
            <person name="Wu X."/>
            <person name="Ko S.R."/>
            <person name="Jin F.J."/>
            <person name="Ahn C.Y."/>
            <person name="Oh H.M."/>
            <person name="Lee H.G."/>
            <person name="Jin L."/>
        </authorList>
    </citation>
    <scope>NUCLEOTIDE SEQUENCE [LARGE SCALE GENOMIC DNA]</scope>
    <source>
        <strain evidence="9">Gr-4</strain>
    </source>
</reference>
<keyword evidence="5 6" id="KW-0472">Membrane</keyword>
<dbReference type="Proteomes" id="UP000317365">
    <property type="component" value="Chromosome"/>
</dbReference>
<keyword evidence="4 6" id="KW-1133">Transmembrane helix</keyword>
<reference evidence="9" key="1">
    <citation type="submission" date="2019-02" db="EMBL/GenBank/DDBJ databases">
        <title>Complete genome sequence of Rhodoferax sp. Gr-4.</title>
        <authorList>
            <person name="Jin L."/>
        </authorList>
    </citation>
    <scope>NUCLEOTIDE SEQUENCE [LARGE SCALE GENOMIC DNA]</scope>
    <source>
        <strain evidence="9">Gr-4</strain>
    </source>
</reference>
<evidence type="ECO:0000259" key="7">
    <source>
        <dbReference type="Pfam" id="PF00892"/>
    </source>
</evidence>
<feature type="transmembrane region" description="Helical" evidence="6">
    <location>
        <begin position="289"/>
        <end position="306"/>
    </location>
</feature>
<accession>A0A515EQ08</accession>
<name>A0A515EQ08_9BURK</name>
<keyword evidence="2" id="KW-1003">Cell membrane</keyword>
<feature type="transmembrane region" description="Helical" evidence="6">
    <location>
        <begin position="75"/>
        <end position="97"/>
    </location>
</feature>
<dbReference type="PANTHER" id="PTHR32322">
    <property type="entry name" value="INNER MEMBRANE TRANSPORTER"/>
    <property type="match status" value="1"/>
</dbReference>
<feature type="transmembrane region" description="Helical" evidence="6">
    <location>
        <begin position="41"/>
        <end position="63"/>
    </location>
</feature>
<dbReference type="GO" id="GO:0005886">
    <property type="term" value="C:plasma membrane"/>
    <property type="evidence" value="ECO:0007669"/>
    <property type="project" value="UniProtKB-SubCell"/>
</dbReference>
<dbReference type="InterPro" id="IPR000620">
    <property type="entry name" value="EamA_dom"/>
</dbReference>
<feature type="transmembrane region" description="Helical" evidence="6">
    <location>
        <begin position="12"/>
        <end position="35"/>
    </location>
</feature>
<evidence type="ECO:0000313" key="8">
    <source>
        <dbReference type="EMBL" id="QDL54710.1"/>
    </source>
</evidence>